<feature type="transmembrane region" description="Helical" evidence="1">
    <location>
        <begin position="38"/>
        <end position="55"/>
    </location>
</feature>
<keyword evidence="1" id="KW-0472">Membrane</keyword>
<gene>
    <name evidence="2" type="ORF">CWE23_10670</name>
</gene>
<keyword evidence="1" id="KW-0812">Transmembrane</keyword>
<keyword evidence="1" id="KW-1133">Transmembrane helix</keyword>
<reference evidence="3" key="1">
    <citation type="journal article" date="2018" name="Front. Microbiol.">
        <title>Genome-Based Analysis Reveals the Taxonomy and Diversity of the Family Idiomarinaceae.</title>
        <authorList>
            <person name="Liu Y."/>
            <person name="Lai Q."/>
            <person name="Shao Z."/>
        </authorList>
    </citation>
    <scope>NUCLEOTIDE SEQUENCE [LARGE SCALE GENOMIC DNA]</scope>
    <source>
        <strain evidence="3">SN-14</strain>
    </source>
</reference>
<evidence type="ECO:0000313" key="2">
    <source>
        <dbReference type="EMBL" id="RUO42542.1"/>
    </source>
</evidence>
<organism evidence="2 3">
    <name type="scientific">Idiomarina aquatica</name>
    <dbReference type="NCBI Taxonomy" id="1327752"/>
    <lineage>
        <taxon>Bacteria</taxon>
        <taxon>Pseudomonadati</taxon>
        <taxon>Pseudomonadota</taxon>
        <taxon>Gammaproteobacteria</taxon>
        <taxon>Alteromonadales</taxon>
        <taxon>Idiomarinaceae</taxon>
        <taxon>Idiomarina</taxon>
    </lineage>
</organism>
<feature type="transmembrane region" description="Helical" evidence="1">
    <location>
        <begin position="67"/>
        <end position="93"/>
    </location>
</feature>
<evidence type="ECO:0000313" key="3">
    <source>
        <dbReference type="Proteomes" id="UP000286680"/>
    </source>
</evidence>
<evidence type="ECO:0008006" key="4">
    <source>
        <dbReference type="Google" id="ProtNLM"/>
    </source>
</evidence>
<sequence>MQDLKDEEDRLREKIRALSDEQRKQYYRLERERLKDPDTYAVLNYFFVAGLHHFYLGKTTRGMINVVLMLVGLLLLPMFAPLGIILLLTVLLIELPQLFKSQRIVFAHNLELMEQILDEVTDEKAL</sequence>
<dbReference type="RefSeq" id="WP_126820229.1">
    <property type="nucleotide sequence ID" value="NZ_PIPS01000003.1"/>
</dbReference>
<accession>A0AA94JD61</accession>
<dbReference type="Proteomes" id="UP000286680">
    <property type="component" value="Unassembled WGS sequence"/>
</dbReference>
<proteinExistence type="predicted"/>
<keyword evidence="3" id="KW-1185">Reference proteome</keyword>
<protein>
    <recommendedName>
        <fullName evidence="4">TM2 domain-containing protein</fullName>
    </recommendedName>
</protein>
<comment type="caution">
    <text evidence="2">The sequence shown here is derived from an EMBL/GenBank/DDBJ whole genome shotgun (WGS) entry which is preliminary data.</text>
</comment>
<name>A0AA94JD61_9GAMM</name>
<evidence type="ECO:0000256" key="1">
    <source>
        <dbReference type="SAM" id="Phobius"/>
    </source>
</evidence>
<dbReference type="AlphaFoldDB" id="A0AA94JD61"/>
<dbReference type="EMBL" id="PIPS01000003">
    <property type="protein sequence ID" value="RUO42542.1"/>
    <property type="molecule type" value="Genomic_DNA"/>
</dbReference>